<keyword evidence="2" id="KW-1003">Cell membrane</keyword>
<organism evidence="9 10">
    <name type="scientific">Orlajensenia flava</name>
    <dbReference type="NCBI Taxonomy" id="2565934"/>
    <lineage>
        <taxon>Bacteria</taxon>
        <taxon>Bacillati</taxon>
        <taxon>Actinomycetota</taxon>
        <taxon>Actinomycetes</taxon>
        <taxon>Micrococcales</taxon>
        <taxon>Microbacteriaceae</taxon>
        <taxon>Orlajensenia</taxon>
    </lineage>
</organism>
<dbReference type="GO" id="GO:0005886">
    <property type="term" value="C:plasma membrane"/>
    <property type="evidence" value="ECO:0007669"/>
    <property type="project" value="UniProtKB-SubCell"/>
</dbReference>
<gene>
    <name evidence="9" type="ORF">E6C70_06480</name>
</gene>
<evidence type="ECO:0000256" key="6">
    <source>
        <dbReference type="ARBA" id="ARBA00023136"/>
    </source>
</evidence>
<keyword evidence="6 8" id="KW-0472">Membrane</keyword>
<evidence type="ECO:0000313" key="10">
    <source>
        <dbReference type="Proteomes" id="UP000307380"/>
    </source>
</evidence>
<evidence type="ECO:0000256" key="7">
    <source>
        <dbReference type="ARBA" id="ARBA00024033"/>
    </source>
</evidence>
<evidence type="ECO:0000256" key="1">
    <source>
        <dbReference type="ARBA" id="ARBA00004651"/>
    </source>
</evidence>
<dbReference type="InterPro" id="IPR018584">
    <property type="entry name" value="GT87"/>
</dbReference>
<keyword evidence="4 8" id="KW-0812">Transmembrane</keyword>
<dbReference type="AlphaFoldDB" id="A0A4S4FXW2"/>
<feature type="transmembrane region" description="Helical" evidence="8">
    <location>
        <begin position="164"/>
        <end position="188"/>
    </location>
</feature>
<keyword evidence="3" id="KW-0808">Transferase</keyword>
<feature type="transmembrane region" description="Helical" evidence="8">
    <location>
        <begin position="94"/>
        <end position="113"/>
    </location>
</feature>
<evidence type="ECO:0000256" key="8">
    <source>
        <dbReference type="SAM" id="Phobius"/>
    </source>
</evidence>
<feature type="transmembrane region" description="Helical" evidence="8">
    <location>
        <begin position="302"/>
        <end position="320"/>
    </location>
</feature>
<feature type="transmembrane region" description="Helical" evidence="8">
    <location>
        <begin position="20"/>
        <end position="50"/>
    </location>
</feature>
<sequence length="431" mass="45547">MTADRDRTAAIGWARSPLVLWIGLAAAHAIVIIAAFLGPGIPLGDVTYIYPEWVRPALDGGYVVGIDGPWVYPIVAIIPLLLAGVAGIPAYGAVWLGLVIVFDAVAFGILIGWGGRPARRHRAAWWWLAFIALLGPISLSRIDAVTVPLAIVALLFVAGRPRLAAVLLAIATWIKVWPAALIGALVIASRRRMRVLIAVVGTSAAIVLVALVLGAGANVFSFIGDQTERDLQIEAPASIPWLWLAAARVGDARIFYDHALNTFEVAGAGTQVAAAIMTPLLAVVVLAVAALGVRAVLSGGQFVRVFPPLALGFVMAFIAVNKVGSPQYLCWIAAPVILGLLYRGRHWRAPATMALVLAGLTQVIYPFFYGALLAAEPMIVAVLTLRNLLEVVLLVWCAVALWSAGSHSSTAVRRAGSVWKSGDASLERAAD</sequence>
<feature type="transmembrane region" description="Helical" evidence="8">
    <location>
        <begin position="378"/>
        <end position="404"/>
    </location>
</feature>
<comment type="similarity">
    <text evidence="7">Belongs to the glycosyltransferase 87 family.</text>
</comment>
<keyword evidence="10" id="KW-1185">Reference proteome</keyword>
<dbReference type="Pfam" id="PF09594">
    <property type="entry name" value="GT87"/>
    <property type="match status" value="1"/>
</dbReference>
<feature type="transmembrane region" description="Helical" evidence="8">
    <location>
        <begin position="195"/>
        <end position="223"/>
    </location>
</feature>
<feature type="transmembrane region" description="Helical" evidence="8">
    <location>
        <begin position="272"/>
        <end position="293"/>
    </location>
</feature>
<protein>
    <submittedName>
        <fullName evidence="9">DUF2029 domain-containing protein</fullName>
    </submittedName>
</protein>
<dbReference type="EMBL" id="SSSN01000003">
    <property type="protein sequence ID" value="THG35673.1"/>
    <property type="molecule type" value="Genomic_DNA"/>
</dbReference>
<evidence type="ECO:0000256" key="2">
    <source>
        <dbReference type="ARBA" id="ARBA00022475"/>
    </source>
</evidence>
<name>A0A4S4FXW2_9MICO</name>
<proteinExistence type="inferred from homology"/>
<feature type="transmembrane region" description="Helical" evidence="8">
    <location>
        <begin position="326"/>
        <end position="342"/>
    </location>
</feature>
<evidence type="ECO:0000256" key="4">
    <source>
        <dbReference type="ARBA" id="ARBA00022692"/>
    </source>
</evidence>
<evidence type="ECO:0000256" key="5">
    <source>
        <dbReference type="ARBA" id="ARBA00022989"/>
    </source>
</evidence>
<dbReference type="RefSeq" id="WP_136423334.1">
    <property type="nucleotide sequence ID" value="NZ_SSSN01000003.1"/>
</dbReference>
<comment type="caution">
    <text evidence="9">The sequence shown here is derived from an EMBL/GenBank/DDBJ whole genome shotgun (WGS) entry which is preliminary data.</text>
</comment>
<evidence type="ECO:0000313" key="9">
    <source>
        <dbReference type="EMBL" id="THG35673.1"/>
    </source>
</evidence>
<feature type="transmembrane region" description="Helical" evidence="8">
    <location>
        <begin position="125"/>
        <end position="158"/>
    </location>
</feature>
<accession>A0A4S4FXW2</accession>
<evidence type="ECO:0000256" key="3">
    <source>
        <dbReference type="ARBA" id="ARBA00022679"/>
    </source>
</evidence>
<dbReference type="GO" id="GO:0016758">
    <property type="term" value="F:hexosyltransferase activity"/>
    <property type="evidence" value="ECO:0007669"/>
    <property type="project" value="InterPro"/>
</dbReference>
<feature type="transmembrane region" description="Helical" evidence="8">
    <location>
        <begin position="354"/>
        <end position="372"/>
    </location>
</feature>
<dbReference type="Proteomes" id="UP000307380">
    <property type="component" value="Unassembled WGS sequence"/>
</dbReference>
<comment type="subcellular location">
    <subcellularLocation>
        <location evidence="1">Cell membrane</location>
        <topology evidence="1">Multi-pass membrane protein</topology>
    </subcellularLocation>
</comment>
<keyword evidence="5 8" id="KW-1133">Transmembrane helix</keyword>
<dbReference type="OrthoDB" id="581198at2"/>
<reference evidence="9 10" key="1">
    <citation type="submission" date="2019-04" db="EMBL/GenBank/DDBJ databases">
        <authorList>
            <person name="Jiang L."/>
        </authorList>
    </citation>
    <scope>NUCLEOTIDE SEQUENCE [LARGE SCALE GENOMIC DNA]</scope>
    <source>
        <strain evidence="9 10">YIM 131861</strain>
    </source>
</reference>
<feature type="transmembrane region" description="Helical" evidence="8">
    <location>
        <begin position="70"/>
        <end position="88"/>
    </location>
</feature>